<keyword evidence="1" id="KW-0732">Signal</keyword>
<dbReference type="AlphaFoldDB" id="A0A9P4QIH4"/>
<reference evidence="3" key="1">
    <citation type="journal article" date="2020" name="Stud. Mycol.">
        <title>101 Dothideomycetes genomes: a test case for predicting lifestyles and emergence of pathogens.</title>
        <authorList>
            <person name="Haridas S."/>
            <person name="Albert R."/>
            <person name="Binder M."/>
            <person name="Bloem J."/>
            <person name="Labutti K."/>
            <person name="Salamov A."/>
            <person name="Andreopoulos B."/>
            <person name="Baker S."/>
            <person name="Barry K."/>
            <person name="Bills G."/>
            <person name="Bluhm B."/>
            <person name="Cannon C."/>
            <person name="Castanera R."/>
            <person name="Culley D."/>
            <person name="Daum C."/>
            <person name="Ezra D."/>
            <person name="Gonzalez J."/>
            <person name="Henrissat B."/>
            <person name="Kuo A."/>
            <person name="Liang C."/>
            <person name="Lipzen A."/>
            <person name="Lutzoni F."/>
            <person name="Magnuson J."/>
            <person name="Mondo S."/>
            <person name="Nolan M."/>
            <person name="Ohm R."/>
            <person name="Pangilinan J."/>
            <person name="Park H.-J."/>
            <person name="Ramirez L."/>
            <person name="Alfaro M."/>
            <person name="Sun H."/>
            <person name="Tritt A."/>
            <person name="Yoshinaga Y."/>
            <person name="Zwiers L.-H."/>
            <person name="Turgeon B."/>
            <person name="Goodwin S."/>
            <person name="Spatafora J."/>
            <person name="Crous P."/>
            <person name="Grigoriev I."/>
        </authorList>
    </citation>
    <scope>NUCLEOTIDE SEQUENCE</scope>
    <source>
        <strain evidence="3">CBS 116435</strain>
    </source>
</reference>
<dbReference type="Pfam" id="PF20521">
    <property type="entry name" value="DUF6736"/>
    <property type="match status" value="1"/>
</dbReference>
<name>A0A9P4QIH4_9PEZI</name>
<feature type="chain" id="PRO_5040398261" description="Secreted protein CSS2 C-terminal domain-containing protein" evidence="1">
    <location>
        <begin position="16"/>
        <end position="182"/>
    </location>
</feature>
<accession>A0A9P4QIH4</accession>
<evidence type="ECO:0000259" key="2">
    <source>
        <dbReference type="Pfam" id="PF20521"/>
    </source>
</evidence>
<sequence>MHLSTLAALIAATSALGLTASTTGNNIAISEAAAFASPNGWADINLVDLASEGLSQTSSPGNCEPLDEITSGTLATLLKRHSDSNTCRTSSASVDSVAFSFTTGPSDNCKTTAEEGTIQGGLNRYFDYLGNQICGVHCVPLDHGGTYRAYITLGPTGSNLNSISCTSSAVYVDCGIGGQNDS</sequence>
<evidence type="ECO:0000313" key="4">
    <source>
        <dbReference type="Proteomes" id="UP000799441"/>
    </source>
</evidence>
<dbReference type="Proteomes" id="UP000799441">
    <property type="component" value="Unassembled WGS sequence"/>
</dbReference>
<protein>
    <recommendedName>
        <fullName evidence="2">Secreted protein CSS2 C-terminal domain-containing protein</fullName>
    </recommendedName>
</protein>
<organism evidence="3 4">
    <name type="scientific">Polychaeton citri CBS 116435</name>
    <dbReference type="NCBI Taxonomy" id="1314669"/>
    <lineage>
        <taxon>Eukaryota</taxon>
        <taxon>Fungi</taxon>
        <taxon>Dikarya</taxon>
        <taxon>Ascomycota</taxon>
        <taxon>Pezizomycotina</taxon>
        <taxon>Dothideomycetes</taxon>
        <taxon>Dothideomycetidae</taxon>
        <taxon>Capnodiales</taxon>
        <taxon>Capnodiaceae</taxon>
        <taxon>Polychaeton</taxon>
    </lineage>
</organism>
<feature type="domain" description="Secreted protein CSS2 C-terminal" evidence="2">
    <location>
        <begin position="72"/>
        <end position="159"/>
    </location>
</feature>
<gene>
    <name evidence="3" type="ORF">K431DRAFT_290618</name>
</gene>
<dbReference type="EMBL" id="MU003767">
    <property type="protein sequence ID" value="KAF2725496.1"/>
    <property type="molecule type" value="Genomic_DNA"/>
</dbReference>
<proteinExistence type="predicted"/>
<evidence type="ECO:0000313" key="3">
    <source>
        <dbReference type="EMBL" id="KAF2725496.1"/>
    </source>
</evidence>
<keyword evidence="4" id="KW-1185">Reference proteome</keyword>
<comment type="caution">
    <text evidence="3">The sequence shown here is derived from an EMBL/GenBank/DDBJ whole genome shotgun (WGS) entry which is preliminary data.</text>
</comment>
<evidence type="ECO:0000256" key="1">
    <source>
        <dbReference type="SAM" id="SignalP"/>
    </source>
</evidence>
<dbReference type="OrthoDB" id="5059029at2759"/>
<dbReference type="InterPro" id="IPR046624">
    <property type="entry name" value="CSS2_C"/>
</dbReference>
<feature type="signal peptide" evidence="1">
    <location>
        <begin position="1"/>
        <end position="15"/>
    </location>
</feature>